<evidence type="ECO:0000256" key="4">
    <source>
        <dbReference type="ARBA" id="ARBA00023002"/>
    </source>
</evidence>
<accession>A0A381QMZ6</accession>
<dbReference type="InterPro" id="IPR006151">
    <property type="entry name" value="Shikm_DH/Glu-tRNA_Rdtase"/>
</dbReference>
<dbReference type="InterPro" id="IPR041121">
    <property type="entry name" value="SDH_C"/>
</dbReference>
<reference evidence="9" key="1">
    <citation type="submission" date="2018-05" db="EMBL/GenBank/DDBJ databases">
        <authorList>
            <person name="Lanie J.A."/>
            <person name="Ng W.-L."/>
            <person name="Kazmierczak K.M."/>
            <person name="Andrzejewski T.M."/>
            <person name="Davidsen T.M."/>
            <person name="Wayne K.J."/>
            <person name="Tettelin H."/>
            <person name="Glass J.I."/>
            <person name="Rusch D."/>
            <person name="Podicherti R."/>
            <person name="Tsui H.-C.T."/>
            <person name="Winkler M.E."/>
        </authorList>
    </citation>
    <scope>NUCLEOTIDE SEQUENCE</scope>
</reference>
<dbReference type="EC" id="1.1.1.25" evidence="1"/>
<dbReference type="Pfam" id="PF01488">
    <property type="entry name" value="Shikimate_DH"/>
    <property type="match status" value="1"/>
</dbReference>
<dbReference type="GO" id="GO:0009423">
    <property type="term" value="P:chorismate biosynthetic process"/>
    <property type="evidence" value="ECO:0007669"/>
    <property type="project" value="UniProtKB-UniPathway"/>
</dbReference>
<evidence type="ECO:0000256" key="3">
    <source>
        <dbReference type="ARBA" id="ARBA00022857"/>
    </source>
</evidence>
<evidence type="ECO:0000313" key="9">
    <source>
        <dbReference type="EMBL" id="SUZ80218.1"/>
    </source>
</evidence>
<dbReference type="PANTHER" id="PTHR21089:SF1">
    <property type="entry name" value="BIFUNCTIONAL 3-DEHYDROQUINATE DEHYDRATASE_SHIKIMATE DEHYDROGENASE, CHLOROPLASTIC"/>
    <property type="match status" value="1"/>
</dbReference>
<protein>
    <recommendedName>
        <fullName evidence="1">shikimate dehydrogenase (NADP(+))</fullName>
        <ecNumber evidence="1">1.1.1.25</ecNumber>
    </recommendedName>
</protein>
<dbReference type="Gene3D" id="3.40.50.10860">
    <property type="entry name" value="Leucine Dehydrogenase, chain A, domain 1"/>
    <property type="match status" value="1"/>
</dbReference>
<dbReference type="InterPro" id="IPR036291">
    <property type="entry name" value="NAD(P)-bd_dom_sf"/>
</dbReference>
<dbReference type="NCBIfam" id="TIGR00507">
    <property type="entry name" value="aroE"/>
    <property type="match status" value="1"/>
</dbReference>
<organism evidence="9">
    <name type="scientific">marine metagenome</name>
    <dbReference type="NCBI Taxonomy" id="408172"/>
    <lineage>
        <taxon>unclassified sequences</taxon>
        <taxon>metagenomes</taxon>
        <taxon>ecological metagenomes</taxon>
    </lineage>
</organism>
<keyword evidence="4" id="KW-0560">Oxidoreductase</keyword>
<dbReference type="CDD" id="cd01065">
    <property type="entry name" value="NAD_bind_Shikimate_DH"/>
    <property type="match status" value="1"/>
</dbReference>
<dbReference type="Gene3D" id="3.40.50.720">
    <property type="entry name" value="NAD(P)-binding Rossmann-like Domain"/>
    <property type="match status" value="1"/>
</dbReference>
<dbReference type="Pfam" id="PF18317">
    <property type="entry name" value="SDH_C"/>
    <property type="match status" value="1"/>
</dbReference>
<dbReference type="SUPFAM" id="SSF53223">
    <property type="entry name" value="Aminoacid dehydrogenase-like, N-terminal domain"/>
    <property type="match status" value="1"/>
</dbReference>
<keyword evidence="5" id="KW-0057">Aromatic amino acid biosynthesis</keyword>
<feature type="domain" description="Quinate/shikimate 5-dehydrogenase/glutamyl-tRNA reductase" evidence="6">
    <location>
        <begin position="98"/>
        <end position="155"/>
    </location>
</feature>
<keyword evidence="3" id="KW-0521">NADP</keyword>
<dbReference type="GO" id="GO:0009073">
    <property type="term" value="P:aromatic amino acid family biosynthetic process"/>
    <property type="evidence" value="ECO:0007669"/>
    <property type="project" value="UniProtKB-KW"/>
</dbReference>
<evidence type="ECO:0000259" key="8">
    <source>
        <dbReference type="Pfam" id="PF18317"/>
    </source>
</evidence>
<dbReference type="InterPro" id="IPR011342">
    <property type="entry name" value="Shikimate_DH"/>
</dbReference>
<proteinExistence type="inferred from homology"/>
<gene>
    <name evidence="9" type="ORF">METZ01_LOCUS33072</name>
</gene>
<evidence type="ECO:0000256" key="1">
    <source>
        <dbReference type="ARBA" id="ARBA00012962"/>
    </source>
</evidence>
<dbReference type="SUPFAM" id="SSF51735">
    <property type="entry name" value="NAD(P)-binding Rossmann-fold domains"/>
    <property type="match status" value="1"/>
</dbReference>
<dbReference type="EMBL" id="UINC01001418">
    <property type="protein sequence ID" value="SUZ80218.1"/>
    <property type="molecule type" value="Genomic_DNA"/>
</dbReference>
<dbReference type="GO" id="GO:0004764">
    <property type="term" value="F:shikimate 3-dehydrogenase (NADP+) activity"/>
    <property type="evidence" value="ECO:0007669"/>
    <property type="project" value="UniProtKB-EC"/>
</dbReference>
<dbReference type="InterPro" id="IPR022893">
    <property type="entry name" value="Shikimate_DH_fam"/>
</dbReference>
<dbReference type="AlphaFoldDB" id="A0A381QMZ6"/>
<dbReference type="InterPro" id="IPR013708">
    <property type="entry name" value="Shikimate_DH-bd_N"/>
</dbReference>
<sequence>MHNAAFSALKMDVRYLAFPVKPEQVQQALEGIRALNISGVNVTVPHKSAVIPYLDEIAPLAQKLGAVNTILNVEGRLSGTNTDISGFVRSLGDLNFSPKNKTVAVLGAGGSARAVLAGLADAGASRILIHNRTVARAESLVTEFSQNFPETQLSAVSLQTVQNSNLDLLVNTTTVGMQSDASPLDLSRCVEIKHVLDLIYSPAKTRLLRQAQELGIPALNGSGMLLYQGCDAFTFWTAIPAPETVMREQLLNLLE</sequence>
<dbReference type="GO" id="GO:0019632">
    <property type="term" value="P:shikimate metabolic process"/>
    <property type="evidence" value="ECO:0007669"/>
    <property type="project" value="InterPro"/>
</dbReference>
<evidence type="ECO:0000256" key="2">
    <source>
        <dbReference type="ARBA" id="ARBA00022605"/>
    </source>
</evidence>
<dbReference type="GO" id="GO:0008652">
    <property type="term" value="P:amino acid biosynthetic process"/>
    <property type="evidence" value="ECO:0007669"/>
    <property type="project" value="UniProtKB-KW"/>
</dbReference>
<feature type="domain" description="Shikimate dehydrogenase substrate binding N-terminal" evidence="7">
    <location>
        <begin position="1"/>
        <end position="70"/>
    </location>
</feature>
<dbReference type="InterPro" id="IPR046346">
    <property type="entry name" value="Aminoacid_DH-like_N_sf"/>
</dbReference>
<evidence type="ECO:0000256" key="5">
    <source>
        <dbReference type="ARBA" id="ARBA00023141"/>
    </source>
</evidence>
<dbReference type="UniPathway" id="UPA00053">
    <property type="reaction ID" value="UER00087"/>
</dbReference>
<name>A0A381QMZ6_9ZZZZ</name>
<keyword evidence="2" id="KW-0028">Amino-acid biosynthesis</keyword>
<feature type="domain" description="SDH C-terminal" evidence="8">
    <location>
        <begin position="221"/>
        <end position="251"/>
    </location>
</feature>
<dbReference type="PANTHER" id="PTHR21089">
    <property type="entry name" value="SHIKIMATE DEHYDROGENASE"/>
    <property type="match status" value="1"/>
</dbReference>
<evidence type="ECO:0000259" key="6">
    <source>
        <dbReference type="Pfam" id="PF01488"/>
    </source>
</evidence>
<evidence type="ECO:0000259" key="7">
    <source>
        <dbReference type="Pfam" id="PF08501"/>
    </source>
</evidence>
<dbReference type="Pfam" id="PF08501">
    <property type="entry name" value="Shikimate_dh_N"/>
    <property type="match status" value="1"/>
</dbReference>
<dbReference type="HAMAP" id="MF_00222">
    <property type="entry name" value="Shikimate_DH_AroE"/>
    <property type="match status" value="1"/>
</dbReference>
<dbReference type="GO" id="GO:0050661">
    <property type="term" value="F:NADP binding"/>
    <property type="evidence" value="ECO:0007669"/>
    <property type="project" value="InterPro"/>
</dbReference>